<protein>
    <submittedName>
        <fullName evidence="1">Uncharacterized protein</fullName>
    </submittedName>
</protein>
<gene>
    <name evidence="1" type="ORF">N305_00363</name>
</gene>
<dbReference type="OrthoDB" id="9338831at2759"/>
<organism evidence="1 2">
    <name type="scientific">Manacus vitellinus</name>
    <name type="common">golden-collared manakin</name>
    <dbReference type="NCBI Taxonomy" id="328815"/>
    <lineage>
        <taxon>Eukaryota</taxon>
        <taxon>Metazoa</taxon>
        <taxon>Chordata</taxon>
        <taxon>Craniata</taxon>
        <taxon>Vertebrata</taxon>
        <taxon>Euteleostomi</taxon>
        <taxon>Archelosauria</taxon>
        <taxon>Archosauria</taxon>
        <taxon>Dinosauria</taxon>
        <taxon>Saurischia</taxon>
        <taxon>Theropoda</taxon>
        <taxon>Coelurosauria</taxon>
        <taxon>Aves</taxon>
        <taxon>Neognathae</taxon>
        <taxon>Neoaves</taxon>
        <taxon>Telluraves</taxon>
        <taxon>Australaves</taxon>
        <taxon>Passeriformes</taxon>
        <taxon>Pipridae</taxon>
        <taxon>Manacus</taxon>
    </lineage>
</organism>
<feature type="non-terminal residue" evidence="1">
    <location>
        <position position="1"/>
    </location>
</feature>
<dbReference type="Proteomes" id="UP000053258">
    <property type="component" value="Unassembled WGS sequence"/>
</dbReference>
<dbReference type="AlphaFoldDB" id="A0A093QJQ6"/>
<dbReference type="EMBL" id="KL761014">
    <property type="protein sequence ID" value="KFW88816.1"/>
    <property type="molecule type" value="Genomic_DNA"/>
</dbReference>
<name>A0A093QJQ6_9PASS</name>
<reference evidence="1 2" key="1">
    <citation type="submission" date="2014-06" db="EMBL/GenBank/DDBJ databases">
        <title>Genome evolution of avian class.</title>
        <authorList>
            <person name="Zhang G."/>
            <person name="Li C."/>
        </authorList>
    </citation>
    <scope>NUCLEOTIDE SEQUENCE [LARGE SCALE GENOMIC DNA]</scope>
    <source>
        <strain evidence="1">BGI_N305</strain>
    </source>
</reference>
<keyword evidence="2" id="KW-1185">Reference proteome</keyword>
<evidence type="ECO:0000313" key="1">
    <source>
        <dbReference type="EMBL" id="KFW88816.1"/>
    </source>
</evidence>
<accession>A0A093QJQ6</accession>
<evidence type="ECO:0000313" key="2">
    <source>
        <dbReference type="Proteomes" id="UP000053258"/>
    </source>
</evidence>
<proteinExistence type="predicted"/>
<feature type="non-terminal residue" evidence="1">
    <location>
        <position position="96"/>
    </location>
</feature>
<sequence>SNQSLIENALNNIIIWMKNFAQGEESVTNFSLAVTELHNELQKEFQPLQRFWSKKKTEVLWHIVEIFFSELGSSLSHMSQVEEEEVIENLSRIISS</sequence>